<dbReference type="RefSeq" id="XP_024945723.1">
    <property type="nucleotide sequence ID" value="XM_025089955.1"/>
</dbReference>
<dbReference type="InterPro" id="IPR052091">
    <property type="entry name" value="Beta-ala_Activ/Resist"/>
</dbReference>
<dbReference type="AlphaFoldDB" id="A0AAJ7W5V3"/>
<evidence type="ECO:0000259" key="1">
    <source>
        <dbReference type="Pfam" id="PF00501"/>
    </source>
</evidence>
<dbReference type="InterPro" id="IPR018391">
    <property type="entry name" value="PQQ_b-propeller_rpt"/>
</dbReference>
<keyword evidence="3" id="KW-1185">Reference proteome</keyword>
<feature type="domain" description="Pyrrolo-quinoline quinone repeat" evidence="2">
    <location>
        <begin position="704"/>
        <end position="1018"/>
    </location>
</feature>
<accession>A0AAJ7W5V3</accession>
<dbReference type="Pfam" id="PF00501">
    <property type="entry name" value="AMP-binding"/>
    <property type="match status" value="1"/>
</dbReference>
<organism evidence="3 4">
    <name type="scientific">Cephus cinctus</name>
    <name type="common">Wheat stem sawfly</name>
    <dbReference type="NCBI Taxonomy" id="211228"/>
    <lineage>
        <taxon>Eukaryota</taxon>
        <taxon>Metazoa</taxon>
        <taxon>Ecdysozoa</taxon>
        <taxon>Arthropoda</taxon>
        <taxon>Hexapoda</taxon>
        <taxon>Insecta</taxon>
        <taxon>Pterygota</taxon>
        <taxon>Neoptera</taxon>
        <taxon>Endopterygota</taxon>
        <taxon>Hymenoptera</taxon>
        <taxon>Cephoidea</taxon>
        <taxon>Cephidae</taxon>
        <taxon>Cephus</taxon>
    </lineage>
</organism>
<dbReference type="Gene3D" id="3.40.50.12780">
    <property type="entry name" value="N-terminal domain of ligase-like"/>
    <property type="match status" value="1"/>
</dbReference>
<dbReference type="InterPro" id="IPR000873">
    <property type="entry name" value="AMP-dep_synth/lig_dom"/>
</dbReference>
<dbReference type="GeneID" id="107272615"/>
<feature type="domain" description="AMP-dependent synthetase/ligase" evidence="1">
    <location>
        <begin position="178"/>
        <end position="397"/>
    </location>
</feature>
<dbReference type="Gene3D" id="2.130.10.10">
    <property type="entry name" value="YVTN repeat-like/Quinoprotein amine dehydrogenase"/>
    <property type="match status" value="1"/>
</dbReference>
<dbReference type="InterPro" id="IPR011047">
    <property type="entry name" value="Quinoprotein_ADH-like_sf"/>
</dbReference>
<dbReference type="SMART" id="SM00564">
    <property type="entry name" value="PQQ"/>
    <property type="match status" value="5"/>
</dbReference>
<evidence type="ECO:0000313" key="3">
    <source>
        <dbReference type="Proteomes" id="UP000694920"/>
    </source>
</evidence>
<evidence type="ECO:0000313" key="4">
    <source>
        <dbReference type="RefSeq" id="XP_024945723.1"/>
    </source>
</evidence>
<evidence type="ECO:0000259" key="2">
    <source>
        <dbReference type="Pfam" id="PF13570"/>
    </source>
</evidence>
<dbReference type="KEGG" id="ccin:107272615"/>
<proteinExistence type="predicted"/>
<dbReference type="PROSITE" id="PS00455">
    <property type="entry name" value="AMP_BINDING"/>
    <property type="match status" value="1"/>
</dbReference>
<reference evidence="4" key="1">
    <citation type="submission" date="2025-08" db="UniProtKB">
        <authorList>
            <consortium name="RefSeq"/>
        </authorList>
    </citation>
    <scope>IDENTIFICATION</scope>
</reference>
<dbReference type="SUPFAM" id="SSF56801">
    <property type="entry name" value="Acetyl-CoA synthetase-like"/>
    <property type="match status" value="1"/>
</dbReference>
<dbReference type="SUPFAM" id="SSF50998">
    <property type="entry name" value="Quinoprotein alcohol dehydrogenase-like"/>
    <property type="match status" value="1"/>
</dbReference>
<dbReference type="PANTHER" id="PTHR44394">
    <property type="entry name" value="BETA-ALANINE-ACTIVATING ENZYME"/>
    <property type="match status" value="1"/>
</dbReference>
<dbReference type="InterPro" id="IPR015943">
    <property type="entry name" value="WD40/YVTN_repeat-like_dom_sf"/>
</dbReference>
<dbReference type="InterPro" id="IPR042099">
    <property type="entry name" value="ANL_N_sf"/>
</dbReference>
<dbReference type="InterPro" id="IPR020845">
    <property type="entry name" value="AMP-binding_CS"/>
</dbReference>
<dbReference type="InterPro" id="IPR002372">
    <property type="entry name" value="PQQ_rpt_dom"/>
</dbReference>
<protein>
    <submittedName>
        <fullName evidence="4">Beta-alanine-activating enzyme</fullName>
    </submittedName>
</protein>
<dbReference type="GO" id="GO:0043041">
    <property type="term" value="P:amino acid activation for nonribosomal peptide biosynthetic process"/>
    <property type="evidence" value="ECO:0007669"/>
    <property type="project" value="TreeGrafter"/>
</dbReference>
<dbReference type="Proteomes" id="UP000694920">
    <property type="component" value="Unplaced"/>
</dbReference>
<sequence>MLNYTVATNDNVLHRFIQLIKMSEANSKRLLETVMFNISSDCDNSDTFLHTLCDWTAPDNIAIEHHCNETEVKQIKYSVLKDAVIYITNVLKEFDASGFIGINFDVSEYIVPILMLGINTSGLGFINLFDATYSELYTKLRITYIFSSNDISESNVVRHIKVQNQTIKLCKLWNAYIEQENKVENEYAYVITTSGSTGEPKIVKVTHSCIVPNILDLKKLFQLSTGDKIIQLTSLRFDPSIVEIFLSFSCGGTLVTVTKELKNDIEWTLKMIYENRITLLQSTPSVLLYKWPSQHLQRTILSDKSDLRILLIGGELFPKISIIEDMKHAANQTRIFNIYGVTEVSCWASINEIDLRNPSKLKQDPSYLGRPLSNTMFKIKTDNGIYDHGKGVLLIGSNSRICEVNNDKIGNLERPVFRESGDLVRIDEHGDAFYEGRVGVEIKRFGNKLNTDVLRNTILKLNFVKNCIPLWDEENYKLYVCIVTCNSTNEFKKISRYKEEIINELKKLSHLYIPDKIHFIDDVELTVNGKLCTHALLKICSNVQKCNVQQTMSLVPNIKERFKNIWTHYISSIEAGFLQLGGTSVVALQMSMSLSEALKSEYPKLIGMLLRDENFEACLTYIMEESKNIRITESNVHEDKISQELNSHVNVESHVLTNDGAVLENYTNCEWQKSKGKTTGHVLVKERNVAQLDFRIELWKKYNLQKCIDASPTMFQTASGQLFVTVSSHSGKILTTELNSTDCASYEVRLPGRLLASVLVLGNFKGVIGCTNGYLYCLNLKTGNIYWQFKTANEIKGTAITCENKEYLYVGSYDHYLYSLRTKCGSQVWCTDIGHGNISSSPVINNNLVFFGTQSGACVAVYKDNGKKYWLRKMQDPIFTTPVITEKETIIFSTVAGEIFSFDMDGHLLWNIRVTGNIFSDLVIHKDPSKNFESITFASKNKVIYNIELKDSRNPLLNLIAEMKEPIVATPHCETGLIIIVEVNGTLSVINSLTGKVLTNFHMEGASFSSAVMHENFIAKQCP</sequence>
<name>A0AAJ7W5V3_CEPCN</name>
<gene>
    <name evidence="4" type="primary">LOC107272615</name>
</gene>
<dbReference type="Pfam" id="PF13570">
    <property type="entry name" value="Beta-prop_ACSF4"/>
    <property type="match status" value="1"/>
</dbReference>
<dbReference type="PANTHER" id="PTHR44394:SF1">
    <property type="entry name" value="BETA-ALANINE-ACTIVATING ENZYME"/>
    <property type="match status" value="1"/>
</dbReference>
<dbReference type="CTD" id="132949"/>